<proteinExistence type="inferred from homology"/>
<evidence type="ECO:0000256" key="4">
    <source>
        <dbReference type="ARBA" id="ARBA00022729"/>
    </source>
</evidence>
<dbReference type="GO" id="GO:0016020">
    <property type="term" value="C:membrane"/>
    <property type="evidence" value="ECO:0007669"/>
    <property type="project" value="InterPro"/>
</dbReference>
<feature type="domain" description="Ionotropic glutamate receptor C-terminal" evidence="9">
    <location>
        <begin position="28"/>
        <end position="255"/>
    </location>
</feature>
<dbReference type="InterPro" id="IPR005768">
    <property type="entry name" value="Lys_Arg_Orn-bd"/>
</dbReference>
<evidence type="ECO:0000259" key="8">
    <source>
        <dbReference type="SMART" id="SM00062"/>
    </source>
</evidence>
<keyword evidence="4 7" id="KW-0732">Signal</keyword>
<evidence type="ECO:0000256" key="5">
    <source>
        <dbReference type="ARBA" id="ARBA00022764"/>
    </source>
</evidence>
<dbReference type="InterPro" id="IPR001320">
    <property type="entry name" value="Iontro_rcpt_C"/>
</dbReference>
<dbReference type="SMART" id="SM00062">
    <property type="entry name" value="PBPb"/>
    <property type="match status" value="1"/>
</dbReference>
<evidence type="ECO:0000256" key="1">
    <source>
        <dbReference type="ARBA" id="ARBA00004418"/>
    </source>
</evidence>
<reference evidence="10 11" key="1">
    <citation type="submission" date="2019-03" db="EMBL/GenBank/DDBJ databases">
        <title>Genomic Encyclopedia of Type Strains, Phase IV (KMG-IV): sequencing the most valuable type-strain genomes for metagenomic binning, comparative biology and taxonomic classification.</title>
        <authorList>
            <person name="Goeker M."/>
        </authorList>
    </citation>
    <scope>NUCLEOTIDE SEQUENCE [LARGE SCALE GENOMIC DNA]</scope>
    <source>
        <strain evidence="10 11">DSM 19345</strain>
    </source>
</reference>
<keyword evidence="11" id="KW-1185">Reference proteome</keyword>
<dbReference type="InterPro" id="IPR018313">
    <property type="entry name" value="SBP_3_CS"/>
</dbReference>
<dbReference type="PROSITE" id="PS01039">
    <property type="entry name" value="SBP_BACTERIAL_3"/>
    <property type="match status" value="1"/>
</dbReference>
<dbReference type="PANTHER" id="PTHR35936">
    <property type="entry name" value="MEMBRANE-BOUND LYTIC MUREIN TRANSGLYCOSYLASE F"/>
    <property type="match status" value="1"/>
</dbReference>
<feature type="chain" id="PRO_5020703788" evidence="7">
    <location>
        <begin position="24"/>
        <end position="258"/>
    </location>
</feature>
<dbReference type="Pfam" id="PF00497">
    <property type="entry name" value="SBP_bac_3"/>
    <property type="match status" value="1"/>
</dbReference>
<comment type="similarity">
    <text evidence="2 6">Belongs to the bacterial solute-binding protein 3 family.</text>
</comment>
<keyword evidence="3" id="KW-0813">Transport</keyword>
<dbReference type="SMART" id="SM00079">
    <property type="entry name" value="PBPe"/>
    <property type="match status" value="1"/>
</dbReference>
<feature type="domain" description="Solute-binding protein family 3/N-terminal" evidence="8">
    <location>
        <begin position="28"/>
        <end position="256"/>
    </location>
</feature>
<evidence type="ECO:0000259" key="9">
    <source>
        <dbReference type="SMART" id="SM00079"/>
    </source>
</evidence>
<dbReference type="SUPFAM" id="SSF53850">
    <property type="entry name" value="Periplasmic binding protein-like II"/>
    <property type="match status" value="1"/>
</dbReference>
<keyword evidence="5" id="KW-0574">Periplasm</keyword>
<accession>A0A4R3MIB8</accession>
<dbReference type="NCBIfam" id="TIGR01096">
    <property type="entry name" value="3A0103s03R"/>
    <property type="match status" value="1"/>
</dbReference>
<comment type="caution">
    <text evidence="10">The sequence shown here is derived from an EMBL/GenBank/DDBJ whole genome shotgun (WGS) entry which is preliminary data.</text>
</comment>
<name>A0A4R3MIB8_9HYPH</name>
<sequence length="258" mass="28440">MRQFVRLAVVAAVVALAAGTASAKEWTKVRIGTEGAYPPFNFFDSNNQLQGFDVDIAKALCEKMQVECELIAQDWDGIIPALLANKYDAIIASMSITEERLKVVDFTDKYYGSAANFVARKDSGITDISPQALKGKTLGAQSATIHANYLEGEYPDSDIKLYATQDEANLDLANGRLDAVLADSFVLYDWLESTEEGKCCQFVGEKLTDEAYFGIGAGIAVRKDDPELKEMFNKALAEILADGTYEKINKKYFPFSIY</sequence>
<protein>
    <submittedName>
        <fullName evidence="10">Amino acid ABC transporter substrate-binding protein (PAAT family)</fullName>
    </submittedName>
</protein>
<dbReference type="EMBL" id="SMAK01000001">
    <property type="protein sequence ID" value="TCT13547.1"/>
    <property type="molecule type" value="Genomic_DNA"/>
</dbReference>
<dbReference type="GO" id="GO:0015276">
    <property type="term" value="F:ligand-gated monoatomic ion channel activity"/>
    <property type="evidence" value="ECO:0007669"/>
    <property type="project" value="InterPro"/>
</dbReference>
<dbReference type="InterPro" id="IPR001638">
    <property type="entry name" value="Solute-binding_3/MltF_N"/>
</dbReference>
<dbReference type="Proteomes" id="UP000295678">
    <property type="component" value="Unassembled WGS sequence"/>
</dbReference>
<feature type="signal peptide" evidence="7">
    <location>
        <begin position="1"/>
        <end position="23"/>
    </location>
</feature>
<evidence type="ECO:0000256" key="6">
    <source>
        <dbReference type="RuleBase" id="RU003744"/>
    </source>
</evidence>
<evidence type="ECO:0000256" key="7">
    <source>
        <dbReference type="SAM" id="SignalP"/>
    </source>
</evidence>
<evidence type="ECO:0000313" key="10">
    <source>
        <dbReference type="EMBL" id="TCT13547.1"/>
    </source>
</evidence>
<evidence type="ECO:0000256" key="3">
    <source>
        <dbReference type="ARBA" id="ARBA00022448"/>
    </source>
</evidence>
<dbReference type="PANTHER" id="PTHR35936:SF17">
    <property type="entry name" value="ARGININE-BINDING EXTRACELLULAR PROTEIN ARTP"/>
    <property type="match status" value="1"/>
</dbReference>
<dbReference type="AlphaFoldDB" id="A0A4R3MIB8"/>
<dbReference type="GO" id="GO:0030288">
    <property type="term" value="C:outer membrane-bounded periplasmic space"/>
    <property type="evidence" value="ECO:0007669"/>
    <property type="project" value="InterPro"/>
</dbReference>
<comment type="subcellular location">
    <subcellularLocation>
        <location evidence="1">Periplasm</location>
    </subcellularLocation>
</comment>
<dbReference type="OrthoDB" id="9807134at2"/>
<organism evidence="10 11">
    <name type="scientific">Tepidamorphus gemmatus</name>
    <dbReference type="NCBI Taxonomy" id="747076"/>
    <lineage>
        <taxon>Bacteria</taxon>
        <taxon>Pseudomonadati</taxon>
        <taxon>Pseudomonadota</taxon>
        <taxon>Alphaproteobacteria</taxon>
        <taxon>Hyphomicrobiales</taxon>
        <taxon>Tepidamorphaceae</taxon>
        <taxon>Tepidamorphus</taxon>
    </lineage>
</organism>
<gene>
    <name evidence="10" type="ORF">EDC22_101415</name>
</gene>
<dbReference type="CDD" id="cd13702">
    <property type="entry name" value="PBP2_mlr5654_like"/>
    <property type="match status" value="1"/>
</dbReference>
<dbReference type="Gene3D" id="3.40.190.10">
    <property type="entry name" value="Periplasmic binding protein-like II"/>
    <property type="match status" value="2"/>
</dbReference>
<dbReference type="RefSeq" id="WP_132804924.1">
    <property type="nucleotide sequence ID" value="NZ_SMAK01000001.1"/>
</dbReference>
<evidence type="ECO:0000256" key="2">
    <source>
        <dbReference type="ARBA" id="ARBA00010333"/>
    </source>
</evidence>
<evidence type="ECO:0000313" key="11">
    <source>
        <dbReference type="Proteomes" id="UP000295678"/>
    </source>
</evidence>